<evidence type="ECO:0000313" key="5">
    <source>
        <dbReference type="EMBL" id="MBD2848535.1"/>
    </source>
</evidence>
<evidence type="ECO:0000256" key="3">
    <source>
        <dbReference type="SAM" id="Phobius"/>
    </source>
</evidence>
<evidence type="ECO:0000313" key="6">
    <source>
        <dbReference type="Proteomes" id="UP000621560"/>
    </source>
</evidence>
<dbReference type="SUPFAM" id="SSF46689">
    <property type="entry name" value="Homeodomain-like"/>
    <property type="match status" value="1"/>
</dbReference>
<feature type="domain" description="HTH araC/xylS-type" evidence="4">
    <location>
        <begin position="752"/>
        <end position="802"/>
    </location>
</feature>
<organism evidence="5 6">
    <name type="scientific">Paenibacillus sabuli</name>
    <dbReference type="NCBI Taxonomy" id="2772509"/>
    <lineage>
        <taxon>Bacteria</taxon>
        <taxon>Bacillati</taxon>
        <taxon>Bacillota</taxon>
        <taxon>Bacilli</taxon>
        <taxon>Bacillales</taxon>
        <taxon>Paenibacillaceae</taxon>
        <taxon>Paenibacillus</taxon>
    </lineage>
</organism>
<comment type="caution">
    <text evidence="5">The sequence shown here is derived from an EMBL/GenBank/DDBJ whole genome shotgun (WGS) entry which is preliminary data.</text>
</comment>
<keyword evidence="6" id="KW-1185">Reference proteome</keyword>
<dbReference type="Proteomes" id="UP000621560">
    <property type="component" value="Unassembled WGS sequence"/>
</dbReference>
<proteinExistence type="predicted"/>
<evidence type="ECO:0000259" key="4">
    <source>
        <dbReference type="PROSITE" id="PS01124"/>
    </source>
</evidence>
<keyword evidence="1" id="KW-0805">Transcription regulation</keyword>
<dbReference type="GO" id="GO:0003700">
    <property type="term" value="F:DNA-binding transcription factor activity"/>
    <property type="evidence" value="ECO:0007669"/>
    <property type="project" value="InterPro"/>
</dbReference>
<keyword evidence="2" id="KW-0804">Transcription</keyword>
<protein>
    <submittedName>
        <fullName evidence="5">Helix-turn-helix transcriptional regulator</fullName>
    </submittedName>
</protein>
<feature type="transmembrane region" description="Helical" evidence="3">
    <location>
        <begin position="91"/>
        <end position="114"/>
    </location>
</feature>
<evidence type="ECO:0000256" key="2">
    <source>
        <dbReference type="ARBA" id="ARBA00023163"/>
    </source>
</evidence>
<dbReference type="Pfam" id="PF00165">
    <property type="entry name" value="HTH_AraC"/>
    <property type="match status" value="1"/>
</dbReference>
<dbReference type="Gene3D" id="1.10.10.60">
    <property type="entry name" value="Homeodomain-like"/>
    <property type="match status" value="1"/>
</dbReference>
<evidence type="ECO:0000256" key="1">
    <source>
        <dbReference type="ARBA" id="ARBA00023015"/>
    </source>
</evidence>
<dbReference type="EMBL" id="JACXIZ010000073">
    <property type="protein sequence ID" value="MBD2848535.1"/>
    <property type="molecule type" value="Genomic_DNA"/>
</dbReference>
<dbReference type="PROSITE" id="PS01124">
    <property type="entry name" value="HTH_ARAC_FAMILY_2"/>
    <property type="match status" value="1"/>
</dbReference>
<dbReference type="InterPro" id="IPR009057">
    <property type="entry name" value="Homeodomain-like_sf"/>
</dbReference>
<dbReference type="GO" id="GO:0043565">
    <property type="term" value="F:sequence-specific DNA binding"/>
    <property type="evidence" value="ECO:0007669"/>
    <property type="project" value="InterPro"/>
</dbReference>
<dbReference type="AlphaFoldDB" id="A0A927GUU7"/>
<feature type="transmembrane region" description="Helical" evidence="3">
    <location>
        <begin position="388"/>
        <end position="407"/>
    </location>
</feature>
<dbReference type="InterPro" id="IPR018060">
    <property type="entry name" value="HTH_AraC"/>
</dbReference>
<gene>
    <name evidence="5" type="ORF">IDH44_25425</name>
</gene>
<keyword evidence="3" id="KW-0472">Membrane</keyword>
<name>A0A927GUU7_9BACL</name>
<sequence length="905" mass="101585">MPHRQRFLSSLPTIRLPPQIRKSGIFSNHGFLLGKGFAPAYRKKTGIGKKRTAHYPLPCTLMKQKKLKGGPMKALRRLLAYSHTNKLFRRFMLSFSLMVIFPSLVASAATYTYIVNKFEQEAEKNHQLIKNQLAQEMDQFLGSLQSDMVGVVGSVAVERWINLINQPMLYERIEVQAGVEQHLHGLLDNKRIVDSAYIFVPEANIVIGTGIGAMSAAHYFEFLQHPAADSAPAVDPQFAGRHMMTFLPGVHVEEYGLFTSRLDTSKRLVSAVVSYPLNSGSPSAYLVVNLREEMLGEALRIDHYMPFETAILDEGGRLVAQSDELPVDGMQIAAAIPDGSADPTVASMMKLDDATQLSFIHSRFNAWTYVILIDLQTILAPAAAIRQLAIVFLILCTAIGLVVSLFLSRRLYLPIRSIKQQFEEAGLIGSAAAHVADENELQLIKRWTSSTLNEHASMNRRLSELQPLLHERLLNKLLGGEIKDADQMERDALELGMAFGYDRASAVIVVEYRFLKPPGGGRSVGEQHLILSKIKTLIGEALESEVWISQLQENRLSCIVQLLDLHKSGDGSREAEKIRQALSLFRDDLRATIALGPLAHEPVKLRAGYAQACALLEWRSLTREIEVLSGMIPEERKLIECFLSEEDTDKTRHMLLLPDTRLLAQTLSVLLDDMAQKMASERQMLQFGHDILNALIRVLGSLTDQNLELYVAWSHALSECADMENLKHFFTGVCQDIGQMIEDNENRDSVLGEIMAYIEAHYMEDLSMEAFADRCKMSLGHFSRSFKKASGVKYVDFVAFCRTHSHQPGQGAAKALRPENRTDREAGRLHLQQLLYCQLQKDGRDYAGQISRDLSGIIHNHDATDYPCVNPFMSKPLAKCRWYGRADGIVLGMHQMRWQLLYSLI</sequence>
<keyword evidence="3" id="KW-1133">Transmembrane helix</keyword>
<accession>A0A927GUU7</accession>
<reference evidence="5" key="1">
    <citation type="submission" date="2020-09" db="EMBL/GenBank/DDBJ databases">
        <title>A novel bacterium of genus Paenibacillus, isolated from South China Sea.</title>
        <authorList>
            <person name="Huang H."/>
            <person name="Mo K."/>
            <person name="Hu Y."/>
        </authorList>
    </citation>
    <scope>NUCLEOTIDE SEQUENCE</scope>
    <source>
        <strain evidence="5">IB182496</strain>
    </source>
</reference>
<keyword evidence="3" id="KW-0812">Transmembrane</keyword>